<evidence type="ECO:0000313" key="4">
    <source>
        <dbReference type="Proteomes" id="UP000677413"/>
    </source>
</evidence>
<name>A0A940XW49_9ACTN</name>
<accession>A0A940XW49</accession>
<dbReference type="Gene3D" id="3.20.20.140">
    <property type="entry name" value="Metal-dependent hydrolases"/>
    <property type="match status" value="1"/>
</dbReference>
<gene>
    <name evidence="3" type="ORF">J8N05_21610</name>
</gene>
<dbReference type="InterPro" id="IPR032465">
    <property type="entry name" value="ACMSD"/>
</dbReference>
<keyword evidence="1" id="KW-0456">Lyase</keyword>
<dbReference type="PANTHER" id="PTHR21240">
    <property type="entry name" value="2-AMINO-3-CARBOXYLMUCONATE-6-SEMIALDEHYDE DECARBOXYLASE"/>
    <property type="match status" value="1"/>
</dbReference>
<dbReference type="GO" id="GO:0016787">
    <property type="term" value="F:hydrolase activity"/>
    <property type="evidence" value="ECO:0007669"/>
    <property type="project" value="InterPro"/>
</dbReference>
<dbReference type="InterPro" id="IPR006680">
    <property type="entry name" value="Amidohydro-rel"/>
</dbReference>
<comment type="caution">
    <text evidence="3">The sequence shown here is derived from an EMBL/GenBank/DDBJ whole genome shotgun (WGS) entry which is preliminary data.</text>
</comment>
<proteinExistence type="predicted"/>
<feature type="domain" description="Amidohydrolase-related" evidence="2">
    <location>
        <begin position="3"/>
        <end position="263"/>
    </location>
</feature>
<dbReference type="EMBL" id="JAGPYQ010000001">
    <property type="protein sequence ID" value="MBQ0850763.1"/>
    <property type="molecule type" value="Genomic_DNA"/>
</dbReference>
<keyword evidence="4" id="KW-1185">Reference proteome</keyword>
<dbReference type="AlphaFoldDB" id="A0A940XW49"/>
<evidence type="ECO:0000259" key="2">
    <source>
        <dbReference type="Pfam" id="PF04909"/>
    </source>
</evidence>
<dbReference type="SUPFAM" id="SSF51556">
    <property type="entry name" value="Metallo-dependent hydrolases"/>
    <property type="match status" value="1"/>
</dbReference>
<dbReference type="RefSeq" id="WP_210885045.1">
    <property type="nucleotide sequence ID" value="NZ_JAGPYQ010000001.1"/>
</dbReference>
<protein>
    <submittedName>
        <fullName evidence="3">Amidohydrolase family protein</fullName>
    </submittedName>
</protein>
<dbReference type="Pfam" id="PF04909">
    <property type="entry name" value="Amidohydro_2"/>
    <property type="match status" value="1"/>
</dbReference>
<dbReference type="InterPro" id="IPR032466">
    <property type="entry name" value="Metal_Hydrolase"/>
</dbReference>
<sequence length="273" mass="29380">MIIDAQIHVWKAPTADRPWPPDAIEPHRAVPLEVPEVSALMAGAGVSGALLLGPTWEGSRNDYTLAAAAAHPRRFGAICRYATGDPAEVEKLAHWRETAGMYGIRMSLNRGDVDGTVAAAEASGFWSAAQRFGVPLNIYAPGRHALYERLAQRYPGLRITVDHAAVESAAAPLAEAVQPLLALAKYPGIAVKASALPCFVREDHPFPSVTETVHLLVDAFGADRVFFGSDLSRLPVPYPQLVDAFVHHTPLLSESERTAVLGGALADWIGWDR</sequence>
<reference evidence="3 4" key="1">
    <citation type="submission" date="2021-04" db="EMBL/GenBank/DDBJ databases">
        <authorList>
            <person name="Tang X."/>
            <person name="Zhou X."/>
            <person name="Chen X."/>
            <person name="Cernava T."/>
            <person name="Zhang C."/>
        </authorList>
    </citation>
    <scope>NUCLEOTIDE SEQUENCE [LARGE SCALE GENOMIC DNA]</scope>
    <source>
        <strain evidence="3 4">BH-SS-21</strain>
    </source>
</reference>
<evidence type="ECO:0000256" key="1">
    <source>
        <dbReference type="ARBA" id="ARBA00023239"/>
    </source>
</evidence>
<evidence type="ECO:0000313" key="3">
    <source>
        <dbReference type="EMBL" id="MBQ0850763.1"/>
    </source>
</evidence>
<dbReference type="Proteomes" id="UP000677413">
    <property type="component" value="Unassembled WGS sequence"/>
</dbReference>
<dbReference type="GO" id="GO:0016831">
    <property type="term" value="F:carboxy-lyase activity"/>
    <property type="evidence" value="ECO:0007669"/>
    <property type="project" value="InterPro"/>
</dbReference>
<organism evidence="3 4">
    <name type="scientific">Streptomyces liliiviolaceus</name>
    <dbReference type="NCBI Taxonomy" id="2823109"/>
    <lineage>
        <taxon>Bacteria</taxon>
        <taxon>Bacillati</taxon>
        <taxon>Actinomycetota</taxon>
        <taxon>Actinomycetes</taxon>
        <taxon>Kitasatosporales</taxon>
        <taxon>Streptomycetaceae</taxon>
        <taxon>Streptomyces</taxon>
    </lineage>
</organism>